<feature type="domain" description="Polysaccharide export protein N-terminal" evidence="2">
    <location>
        <begin position="43"/>
        <end position="118"/>
    </location>
</feature>
<gene>
    <name evidence="4" type="ORF">GCM10007870_19970</name>
</gene>
<evidence type="ECO:0000259" key="2">
    <source>
        <dbReference type="Pfam" id="PF02563"/>
    </source>
</evidence>
<dbReference type="Pfam" id="PF10531">
    <property type="entry name" value="SLBB"/>
    <property type="match status" value="1"/>
</dbReference>
<proteinExistence type="predicted"/>
<dbReference type="RefSeq" id="WP_099287002.1">
    <property type="nucleotide sequence ID" value="NZ_BEWP01000008.1"/>
</dbReference>
<dbReference type="Proteomes" id="UP001156629">
    <property type="component" value="Unassembled WGS sequence"/>
</dbReference>
<organism evidence="4 5">
    <name type="scientific">Gluconobacter kondonii</name>
    <dbReference type="NCBI Taxonomy" id="941463"/>
    <lineage>
        <taxon>Bacteria</taxon>
        <taxon>Pseudomonadati</taxon>
        <taxon>Pseudomonadota</taxon>
        <taxon>Alphaproteobacteria</taxon>
        <taxon>Acetobacterales</taxon>
        <taxon>Acetobacteraceae</taxon>
        <taxon>Gluconobacter</taxon>
    </lineage>
</organism>
<evidence type="ECO:0000313" key="5">
    <source>
        <dbReference type="Proteomes" id="UP001156629"/>
    </source>
</evidence>
<dbReference type="PANTHER" id="PTHR33619">
    <property type="entry name" value="POLYSACCHARIDE EXPORT PROTEIN GFCE-RELATED"/>
    <property type="match status" value="1"/>
</dbReference>
<sequence>MTEIFRIPLLQNLRQLILFPIAALALTACSPGAGLSPVPVYDPVQYRLGTDDEVRLITYGQDQLTSDFRIDSAGNIDVPLLGSVHASGLTTEQLGQQVTADLRQKAILRDAKIAVQVTAYRLISIIGEVEHPGQYAYQPGMTMLSAVAAAGGFTYRSWERYAYTIRQEGGYTVAGLLYPQNFVKPGDVIKVYERHF</sequence>
<dbReference type="Gene3D" id="3.10.560.10">
    <property type="entry name" value="Outer membrane lipoprotein wza domain like"/>
    <property type="match status" value="1"/>
</dbReference>
<keyword evidence="5" id="KW-1185">Reference proteome</keyword>
<dbReference type="PANTHER" id="PTHR33619:SF3">
    <property type="entry name" value="POLYSACCHARIDE EXPORT PROTEIN GFCE-RELATED"/>
    <property type="match status" value="1"/>
</dbReference>
<evidence type="ECO:0008006" key="6">
    <source>
        <dbReference type="Google" id="ProtNLM"/>
    </source>
</evidence>
<dbReference type="EMBL" id="BSNV01000008">
    <property type="protein sequence ID" value="GLQ66413.1"/>
    <property type="molecule type" value="Genomic_DNA"/>
</dbReference>
<dbReference type="Gene3D" id="3.30.1950.10">
    <property type="entry name" value="wza like domain"/>
    <property type="match status" value="1"/>
</dbReference>
<evidence type="ECO:0000313" key="4">
    <source>
        <dbReference type="EMBL" id="GLQ66413.1"/>
    </source>
</evidence>
<name>A0ABQ5WSA9_9PROT</name>
<protein>
    <recommendedName>
        <fullName evidence="6">Exopolysaccharide biosynthesis protein</fullName>
    </recommendedName>
</protein>
<dbReference type="PROSITE" id="PS51257">
    <property type="entry name" value="PROKAR_LIPOPROTEIN"/>
    <property type="match status" value="1"/>
</dbReference>
<dbReference type="InterPro" id="IPR003715">
    <property type="entry name" value="Poly_export_N"/>
</dbReference>
<comment type="caution">
    <text evidence="4">The sequence shown here is derived from an EMBL/GenBank/DDBJ whole genome shotgun (WGS) entry which is preliminary data.</text>
</comment>
<dbReference type="InterPro" id="IPR019554">
    <property type="entry name" value="Soluble_ligand-bd"/>
</dbReference>
<dbReference type="Pfam" id="PF02563">
    <property type="entry name" value="Poly_export"/>
    <property type="match status" value="1"/>
</dbReference>
<accession>A0ABQ5WSA9</accession>
<evidence type="ECO:0000256" key="1">
    <source>
        <dbReference type="ARBA" id="ARBA00022729"/>
    </source>
</evidence>
<evidence type="ECO:0000259" key="3">
    <source>
        <dbReference type="Pfam" id="PF10531"/>
    </source>
</evidence>
<dbReference type="GeneID" id="76195157"/>
<feature type="domain" description="Soluble ligand binding" evidence="3">
    <location>
        <begin position="124"/>
        <end position="167"/>
    </location>
</feature>
<dbReference type="SUPFAM" id="SSF142984">
    <property type="entry name" value="Nqo1 middle domain-like"/>
    <property type="match status" value="1"/>
</dbReference>
<reference evidence="5" key="1">
    <citation type="journal article" date="2019" name="Int. J. Syst. Evol. Microbiol.">
        <title>The Global Catalogue of Microorganisms (GCM) 10K type strain sequencing project: providing services to taxonomists for standard genome sequencing and annotation.</title>
        <authorList>
            <consortium name="The Broad Institute Genomics Platform"/>
            <consortium name="The Broad Institute Genome Sequencing Center for Infectious Disease"/>
            <person name="Wu L."/>
            <person name="Ma J."/>
        </authorList>
    </citation>
    <scope>NUCLEOTIDE SEQUENCE [LARGE SCALE GENOMIC DNA]</scope>
    <source>
        <strain evidence="5">NBRC 3266</strain>
    </source>
</reference>
<dbReference type="InterPro" id="IPR049712">
    <property type="entry name" value="Poly_export"/>
</dbReference>
<keyword evidence="1" id="KW-0732">Signal</keyword>